<evidence type="ECO:0000313" key="1">
    <source>
        <dbReference type="EMBL" id="CBF86707.1"/>
    </source>
</evidence>
<proteinExistence type="predicted"/>
<evidence type="ECO:0008006" key="3">
    <source>
        <dbReference type="Google" id="ProtNLM"/>
    </source>
</evidence>
<accession>C8VNM6</accession>
<dbReference type="ESTHER" id="emeni-q5bar0">
    <property type="family name" value="Duf_829"/>
</dbReference>
<dbReference type="SUPFAM" id="SSF53474">
    <property type="entry name" value="alpha/beta-Hydrolases"/>
    <property type="match status" value="1"/>
</dbReference>
<dbReference type="Proteomes" id="UP000000560">
    <property type="component" value="Chromosome VII"/>
</dbReference>
<dbReference type="VEuPathDB" id="FungiDB:AN2370"/>
<dbReference type="PANTHER" id="PTHR12265">
    <property type="entry name" value="TRANSMEMBRANE PROTEIN 53"/>
    <property type="match status" value="1"/>
</dbReference>
<dbReference type="KEGG" id="ani:ANIA_02370"/>
<dbReference type="HOGENOM" id="CLU_036503_0_0_1"/>
<organism evidence="1 2">
    <name type="scientific">Emericella nidulans (strain FGSC A4 / ATCC 38163 / CBS 112.46 / NRRL 194 / M139)</name>
    <name type="common">Aspergillus nidulans</name>
    <dbReference type="NCBI Taxonomy" id="227321"/>
    <lineage>
        <taxon>Eukaryota</taxon>
        <taxon>Fungi</taxon>
        <taxon>Dikarya</taxon>
        <taxon>Ascomycota</taxon>
        <taxon>Pezizomycotina</taxon>
        <taxon>Eurotiomycetes</taxon>
        <taxon>Eurotiomycetidae</taxon>
        <taxon>Eurotiales</taxon>
        <taxon>Aspergillaceae</taxon>
        <taxon>Aspergillus</taxon>
        <taxon>Aspergillus subgen. Nidulantes</taxon>
    </lineage>
</organism>
<evidence type="ECO:0000313" key="2">
    <source>
        <dbReference type="Proteomes" id="UP000000560"/>
    </source>
</evidence>
<dbReference type="RefSeq" id="XP_659974.1">
    <property type="nucleotide sequence ID" value="XM_654882.1"/>
</dbReference>
<dbReference type="Gene3D" id="3.40.50.1820">
    <property type="entry name" value="alpha/beta hydrolase"/>
    <property type="match status" value="1"/>
</dbReference>
<dbReference type="InParanoid" id="Q5BAR0"/>
<keyword evidence="2" id="KW-1185">Reference proteome</keyword>
<name>Q5BAR0_EMENI</name>
<gene>
    <name evidence="1" type="ORF">ANIA_02370</name>
</gene>
<dbReference type="AlphaFoldDB" id="Q5BAR0"/>
<dbReference type="Pfam" id="PF05705">
    <property type="entry name" value="DUF829"/>
    <property type="match status" value="1"/>
</dbReference>
<dbReference type="EMBL" id="BN001307">
    <property type="protein sequence ID" value="CBF86707.1"/>
    <property type="molecule type" value="Genomic_DNA"/>
</dbReference>
<reference evidence="2" key="2">
    <citation type="journal article" date="2009" name="Fungal Genet. Biol.">
        <title>The 2008 update of the Aspergillus nidulans genome annotation: a community effort.</title>
        <authorList>
            <person name="Wortman J.R."/>
            <person name="Gilsenan J.M."/>
            <person name="Joardar V."/>
            <person name="Deegan J."/>
            <person name="Clutterbuck J."/>
            <person name="Andersen M.R."/>
            <person name="Archer D."/>
            <person name="Bencina M."/>
            <person name="Braus G."/>
            <person name="Coutinho P."/>
            <person name="von Dohren H."/>
            <person name="Doonan J."/>
            <person name="Driessen A.J."/>
            <person name="Durek P."/>
            <person name="Espeso E."/>
            <person name="Fekete E."/>
            <person name="Flipphi M."/>
            <person name="Estrada C.G."/>
            <person name="Geysens S."/>
            <person name="Goldman G."/>
            <person name="de Groot P.W."/>
            <person name="Hansen K."/>
            <person name="Harris S.D."/>
            <person name="Heinekamp T."/>
            <person name="Helmstaedt K."/>
            <person name="Henrissat B."/>
            <person name="Hofmann G."/>
            <person name="Homan T."/>
            <person name="Horio T."/>
            <person name="Horiuchi H."/>
            <person name="James S."/>
            <person name="Jones M."/>
            <person name="Karaffa L."/>
            <person name="Karanyi Z."/>
            <person name="Kato M."/>
            <person name="Keller N."/>
            <person name="Kelly D.E."/>
            <person name="Kiel J.A."/>
            <person name="Kim J.M."/>
            <person name="van der Klei I.J."/>
            <person name="Klis F.M."/>
            <person name="Kovalchuk A."/>
            <person name="Krasevec N."/>
            <person name="Kubicek C.P."/>
            <person name="Liu B."/>
            <person name="Maccabe A."/>
            <person name="Meyer V."/>
            <person name="Mirabito P."/>
            <person name="Miskei M."/>
            <person name="Mos M."/>
            <person name="Mullins J."/>
            <person name="Nelson D.R."/>
            <person name="Nielsen J."/>
            <person name="Oakley B.R."/>
            <person name="Osmani S.A."/>
            <person name="Pakula T."/>
            <person name="Paszewski A."/>
            <person name="Paulsen I."/>
            <person name="Pilsyk S."/>
            <person name="Pocsi I."/>
            <person name="Punt P.J."/>
            <person name="Ram A.F."/>
            <person name="Ren Q."/>
            <person name="Robellet X."/>
            <person name="Robson G."/>
            <person name="Seiboth B."/>
            <person name="van Solingen P."/>
            <person name="Specht T."/>
            <person name="Sun J."/>
            <person name="Taheri-Talesh N."/>
            <person name="Takeshita N."/>
            <person name="Ussery D."/>
            <person name="vanKuyk P.A."/>
            <person name="Visser H."/>
            <person name="van de Vondervoort P.J."/>
            <person name="de Vries R.P."/>
            <person name="Walton J."/>
            <person name="Xiang X."/>
            <person name="Xiong Y."/>
            <person name="Zeng A.P."/>
            <person name="Brandt B.W."/>
            <person name="Cornell M.J."/>
            <person name="van den Hondel C.A."/>
            <person name="Visser J."/>
            <person name="Oliver S.G."/>
            <person name="Turner G."/>
        </authorList>
    </citation>
    <scope>GENOME REANNOTATION</scope>
    <source>
        <strain evidence="2">FGSC A4 / ATCC 38163 / CBS 112.46 / NRRL 194 / M139</strain>
    </source>
</reference>
<sequence length="302" mass="33536">MIASQAGATIRFPGFTSRTDQIFVRDGIPESSESTSVSNGSPVKTLIIFAWGDAQPKNITKYADGFRTLHPSAKQIVVLSPIYKALWRSMAQRVEAMSPIVDEVFPPTGKSEAEQDHDGSGVLIQVMSNTGGIAYAAALHAYRNRYGRPFPHRLVVLDSTPGSTDLTFANMRRFALAMALGTAKFFPWPFCVTRGLWAVFLYVLNLIEKILGRTSAGAESVKVVGNPELASLETKRLYLYGKEDQIILWSDIEAHIAESRRKGWEVQYRVFEGSGHVEHMRKHPVAYWKAIKEAWEDATGTA</sequence>
<dbReference type="eggNOG" id="ENOG502SK02">
    <property type="taxonomic scope" value="Eukaryota"/>
</dbReference>
<reference evidence="2" key="1">
    <citation type="journal article" date="2005" name="Nature">
        <title>Sequencing of Aspergillus nidulans and comparative analysis with A. fumigatus and A. oryzae.</title>
        <authorList>
            <person name="Galagan J.E."/>
            <person name="Calvo S.E."/>
            <person name="Cuomo C."/>
            <person name="Ma L.J."/>
            <person name="Wortman J.R."/>
            <person name="Batzoglou S."/>
            <person name="Lee S.I."/>
            <person name="Basturkmen M."/>
            <person name="Spevak C.C."/>
            <person name="Clutterbuck J."/>
            <person name="Kapitonov V."/>
            <person name="Jurka J."/>
            <person name="Scazzocchio C."/>
            <person name="Farman M."/>
            <person name="Butler J."/>
            <person name="Purcell S."/>
            <person name="Harris S."/>
            <person name="Braus G.H."/>
            <person name="Draht O."/>
            <person name="Busch S."/>
            <person name="D'Enfert C."/>
            <person name="Bouchier C."/>
            <person name="Goldman G.H."/>
            <person name="Bell-Pedersen D."/>
            <person name="Griffiths-Jones S."/>
            <person name="Doonan J.H."/>
            <person name="Yu J."/>
            <person name="Vienken K."/>
            <person name="Pain A."/>
            <person name="Freitag M."/>
            <person name="Selker E.U."/>
            <person name="Archer D.B."/>
            <person name="Penalva M.A."/>
            <person name="Oakley B.R."/>
            <person name="Momany M."/>
            <person name="Tanaka T."/>
            <person name="Kumagai T."/>
            <person name="Asai K."/>
            <person name="Machida M."/>
            <person name="Nierman W.C."/>
            <person name="Denning D.W."/>
            <person name="Caddick M."/>
            <person name="Hynes M."/>
            <person name="Paoletti M."/>
            <person name="Fischer R."/>
            <person name="Miller B."/>
            <person name="Dyer P."/>
            <person name="Sachs M.S."/>
            <person name="Osmani S.A."/>
            <person name="Birren B.W."/>
        </authorList>
    </citation>
    <scope>NUCLEOTIDE SEQUENCE [LARGE SCALE GENOMIC DNA]</scope>
    <source>
        <strain evidence="2">FGSC A4 / ATCC 38163 / CBS 112.46 / NRRL 194 / M139</strain>
    </source>
</reference>
<dbReference type="PANTHER" id="PTHR12265:SF14">
    <property type="entry name" value="INDOLE-DITERPENE BIOSYNTHESIS PROTEIN PAXU"/>
    <property type="match status" value="1"/>
</dbReference>
<dbReference type="OrthoDB" id="77878at2759"/>
<protein>
    <recommendedName>
        <fullName evidence="3">Indole-diterpene biosynthesis protein PaxU</fullName>
    </recommendedName>
</protein>
<dbReference type="OMA" id="LWAGFLC"/>
<dbReference type="GeneID" id="2875463"/>
<dbReference type="InterPro" id="IPR008547">
    <property type="entry name" value="DUF829_TMEM53"/>
</dbReference>
<dbReference type="InterPro" id="IPR029058">
    <property type="entry name" value="AB_hydrolase_fold"/>
</dbReference>
<accession>Q5BAR0</accession>